<feature type="region of interest" description="Disordered" evidence="1">
    <location>
        <begin position="1"/>
        <end position="38"/>
    </location>
</feature>
<protein>
    <submittedName>
        <fullName evidence="2">Uncharacterized protein</fullName>
    </submittedName>
</protein>
<evidence type="ECO:0000313" key="2">
    <source>
        <dbReference type="EMBL" id="MZQ90101.1"/>
    </source>
</evidence>
<dbReference type="EMBL" id="WWNR01000008">
    <property type="protein sequence ID" value="MZQ90101.1"/>
    <property type="molecule type" value="Genomic_DNA"/>
</dbReference>
<name>A0A6L8VJX6_9RHOB</name>
<proteinExistence type="predicted"/>
<gene>
    <name evidence="2" type="ORF">GS660_13485</name>
</gene>
<evidence type="ECO:0000313" key="3">
    <source>
        <dbReference type="Proteomes" id="UP000477083"/>
    </source>
</evidence>
<organism evidence="2 3">
    <name type="scientific">Frigidibacter albus</name>
    <dbReference type="NCBI Taxonomy" id="1465486"/>
    <lineage>
        <taxon>Bacteria</taxon>
        <taxon>Pseudomonadati</taxon>
        <taxon>Pseudomonadota</taxon>
        <taxon>Alphaproteobacteria</taxon>
        <taxon>Rhodobacterales</taxon>
        <taxon>Paracoccaceae</taxon>
        <taxon>Frigidibacter</taxon>
    </lineage>
</organism>
<accession>A0A6L8VJX6</accession>
<dbReference type="RefSeq" id="WP_161347378.1">
    <property type="nucleotide sequence ID" value="NZ_BMGW01000008.1"/>
</dbReference>
<sequence>MNRSLAAKPGTDAAPGAQEDRGAAQQTPETPSRDAASAKIVADAMRDQTLRQDRLRHVQEFLTSPMFIDMREQQVTVSDSPAELAERRRDLDYRIEVLESVLALLIEERDMLDRVVSAQG</sequence>
<dbReference type="Proteomes" id="UP000477083">
    <property type="component" value="Unassembled WGS sequence"/>
</dbReference>
<keyword evidence="3" id="KW-1185">Reference proteome</keyword>
<reference evidence="2 3" key="1">
    <citation type="submission" date="2020-01" db="EMBL/GenBank/DDBJ databases">
        <title>Frigidibacter albus SP32T (=CGMCC 1.13995T).</title>
        <authorList>
            <person name="Liao X."/>
        </authorList>
    </citation>
    <scope>NUCLEOTIDE SEQUENCE [LARGE SCALE GENOMIC DNA]</scope>
    <source>
        <strain evidence="2 3">SP32</strain>
    </source>
</reference>
<dbReference type="AlphaFoldDB" id="A0A6L8VJX6"/>
<dbReference type="OrthoDB" id="7876323at2"/>
<evidence type="ECO:0000256" key="1">
    <source>
        <dbReference type="SAM" id="MobiDB-lite"/>
    </source>
</evidence>
<comment type="caution">
    <text evidence="2">The sequence shown here is derived from an EMBL/GenBank/DDBJ whole genome shotgun (WGS) entry which is preliminary data.</text>
</comment>